<feature type="region of interest" description="Disordered" evidence="8">
    <location>
        <begin position="1"/>
        <end position="23"/>
    </location>
</feature>
<dbReference type="PROSITE" id="PS50850">
    <property type="entry name" value="MFS"/>
    <property type="match status" value="1"/>
</dbReference>
<dbReference type="PANTHER" id="PTHR48022:SF28">
    <property type="entry name" value="MAJOR FACILITATOR SUPERFAMILY (MFS) PROFILE DOMAIN-CONTAINING PROTEIN-RELATED"/>
    <property type="match status" value="1"/>
</dbReference>
<dbReference type="InterPro" id="IPR020846">
    <property type="entry name" value="MFS_dom"/>
</dbReference>
<evidence type="ECO:0000256" key="7">
    <source>
        <dbReference type="RuleBase" id="RU003346"/>
    </source>
</evidence>
<proteinExistence type="inferred from homology"/>
<feature type="transmembrane region" description="Helical" evidence="9">
    <location>
        <begin position="158"/>
        <end position="179"/>
    </location>
</feature>
<comment type="subcellular location">
    <subcellularLocation>
        <location evidence="1">Membrane</location>
        <topology evidence="1">Multi-pass membrane protein</topology>
    </subcellularLocation>
</comment>
<feature type="transmembrane region" description="Helical" evidence="9">
    <location>
        <begin position="102"/>
        <end position="125"/>
    </location>
</feature>
<feature type="transmembrane region" description="Helical" evidence="9">
    <location>
        <begin position="446"/>
        <end position="463"/>
    </location>
</feature>
<dbReference type="PRINTS" id="PR00171">
    <property type="entry name" value="SUGRTRNSPORT"/>
</dbReference>
<sequence>MQEKVSSDAIERTTSSSGSGEGDVVSATGAAAAANPSSLVHIDVNAPRKKYFFGAQGKSLVRAVSAAGTVGFLLFGYDQGVLGGINTSEDFLNQFNDPSDTLLGTINAIYEIGCFAGAICVFIVGERLGRRNCLYVGAALMAIGAILQASSFGVAQIIVGRVVCGWGNGFNTATTPLWVSELSPAKSRGRLVAAEGTLIAFGIVIASYFNIGMYFASGPVVWRAPIAAQLLFIIVQVALTVILPESPRWLTKHGRHQEAVDILAQLHGRDVALDDPAVLQTKGAIDEALAMERAGGPWKLSEAFQSGPLKIRRRYLLAIGLQAMQQLSGINLLVYYFPHILTTNLGMSTETALQLAAGLSVTYFVFSLIPLFWLDRMSRRKPLIGGAFVCALCFLIAGILQSNPTDARVKASLAFFFLYEAIFAIGWLAIPWLYPAEIMPLRHRTHSAAIATAADWIFNYMIVQITPIMITNISWRSYLIFFVLNLVFAVTIYLFFPETSGRSLEEMDSMFIGDGDHVFMVNAKGQLRPAFRSQYNKDEEK</sequence>
<keyword evidence="4 9" id="KW-0812">Transmembrane</keyword>
<feature type="transmembrane region" description="Helical" evidence="9">
    <location>
        <begin position="222"/>
        <end position="243"/>
    </location>
</feature>
<evidence type="ECO:0000256" key="6">
    <source>
        <dbReference type="ARBA" id="ARBA00023136"/>
    </source>
</evidence>
<evidence type="ECO:0000256" key="8">
    <source>
        <dbReference type="SAM" id="MobiDB-lite"/>
    </source>
</evidence>
<comment type="caution">
    <text evidence="11">The sequence shown here is derived from an EMBL/GenBank/DDBJ whole genome shotgun (WGS) entry which is preliminary data.</text>
</comment>
<dbReference type="Pfam" id="PF00083">
    <property type="entry name" value="Sugar_tr"/>
    <property type="match status" value="1"/>
</dbReference>
<feature type="domain" description="Major facilitator superfamily (MFS) profile" evidence="10">
    <location>
        <begin position="64"/>
        <end position="500"/>
    </location>
</feature>
<evidence type="ECO:0000256" key="3">
    <source>
        <dbReference type="ARBA" id="ARBA00022448"/>
    </source>
</evidence>
<evidence type="ECO:0000256" key="5">
    <source>
        <dbReference type="ARBA" id="ARBA00022989"/>
    </source>
</evidence>
<feature type="transmembrane region" description="Helical" evidence="9">
    <location>
        <begin position="191"/>
        <end position="216"/>
    </location>
</feature>
<gene>
    <name evidence="11" type="ORF">Sste5346_008292</name>
</gene>
<keyword evidence="5 9" id="KW-1133">Transmembrane helix</keyword>
<keyword evidence="3 7" id="KW-0813">Transport</keyword>
<protein>
    <recommendedName>
        <fullName evidence="10">Major facilitator superfamily (MFS) profile domain-containing protein</fullName>
    </recommendedName>
</protein>
<evidence type="ECO:0000256" key="1">
    <source>
        <dbReference type="ARBA" id="ARBA00004141"/>
    </source>
</evidence>
<dbReference type="InterPro" id="IPR003663">
    <property type="entry name" value="Sugar/inositol_transpt"/>
</dbReference>
<evidence type="ECO:0000259" key="10">
    <source>
        <dbReference type="PROSITE" id="PS50850"/>
    </source>
</evidence>
<dbReference type="InterPro" id="IPR050360">
    <property type="entry name" value="MFS_Sugar_Transporters"/>
</dbReference>
<dbReference type="Gene3D" id="1.20.1250.20">
    <property type="entry name" value="MFS general substrate transporter like domains"/>
    <property type="match status" value="1"/>
</dbReference>
<feature type="transmembrane region" description="Helical" evidence="9">
    <location>
        <begin position="132"/>
        <end position="152"/>
    </location>
</feature>
<evidence type="ECO:0000313" key="12">
    <source>
        <dbReference type="Proteomes" id="UP001583186"/>
    </source>
</evidence>
<keyword evidence="12" id="KW-1185">Reference proteome</keyword>
<accession>A0ABR3YPP8</accession>
<dbReference type="PANTHER" id="PTHR48022">
    <property type="entry name" value="PLASTIDIC GLUCOSE TRANSPORTER 4"/>
    <property type="match status" value="1"/>
</dbReference>
<feature type="transmembrane region" description="Helical" evidence="9">
    <location>
        <begin position="475"/>
        <end position="496"/>
    </location>
</feature>
<evidence type="ECO:0000256" key="9">
    <source>
        <dbReference type="SAM" id="Phobius"/>
    </source>
</evidence>
<dbReference type="InterPro" id="IPR036259">
    <property type="entry name" value="MFS_trans_sf"/>
</dbReference>
<feature type="transmembrane region" description="Helical" evidence="9">
    <location>
        <begin position="413"/>
        <end position="434"/>
    </location>
</feature>
<feature type="transmembrane region" description="Helical" evidence="9">
    <location>
        <begin position="383"/>
        <end position="401"/>
    </location>
</feature>
<evidence type="ECO:0000256" key="4">
    <source>
        <dbReference type="ARBA" id="ARBA00022692"/>
    </source>
</evidence>
<feature type="transmembrane region" description="Helical" evidence="9">
    <location>
        <begin position="352"/>
        <end position="374"/>
    </location>
</feature>
<evidence type="ECO:0000256" key="2">
    <source>
        <dbReference type="ARBA" id="ARBA00010992"/>
    </source>
</evidence>
<evidence type="ECO:0000313" key="11">
    <source>
        <dbReference type="EMBL" id="KAL1890290.1"/>
    </source>
</evidence>
<keyword evidence="6 9" id="KW-0472">Membrane</keyword>
<feature type="transmembrane region" description="Helical" evidence="9">
    <location>
        <begin position="315"/>
        <end position="337"/>
    </location>
</feature>
<feature type="transmembrane region" description="Helical" evidence="9">
    <location>
        <begin position="59"/>
        <end position="77"/>
    </location>
</feature>
<reference evidence="11 12" key="1">
    <citation type="journal article" date="2024" name="IMA Fungus">
        <title>IMA Genome - F19 : A genome assembly and annotation guide to empower mycologists, including annotated draft genome sequences of Ceratocystis pirilliformis, Diaporthe australafricana, Fusarium ophioides, Paecilomyces lecythidis, and Sporothrix stenoceras.</title>
        <authorList>
            <person name="Aylward J."/>
            <person name="Wilson A.M."/>
            <person name="Visagie C.M."/>
            <person name="Spraker J."/>
            <person name="Barnes I."/>
            <person name="Buitendag C."/>
            <person name="Ceriani C."/>
            <person name="Del Mar Angel L."/>
            <person name="du Plessis D."/>
            <person name="Fuchs T."/>
            <person name="Gasser K."/>
            <person name="Kramer D."/>
            <person name="Li W."/>
            <person name="Munsamy K."/>
            <person name="Piso A."/>
            <person name="Price J.L."/>
            <person name="Sonnekus B."/>
            <person name="Thomas C."/>
            <person name="van der Nest A."/>
            <person name="van Dijk A."/>
            <person name="van Heerden A."/>
            <person name="van Vuuren N."/>
            <person name="Yilmaz N."/>
            <person name="Duong T.A."/>
            <person name="van der Merwe N.A."/>
            <person name="Wingfield M.J."/>
            <person name="Wingfield B.D."/>
        </authorList>
    </citation>
    <scope>NUCLEOTIDE SEQUENCE [LARGE SCALE GENOMIC DNA]</scope>
    <source>
        <strain evidence="11 12">CMW 5346</strain>
    </source>
</reference>
<feature type="compositionally biased region" description="Basic and acidic residues" evidence="8">
    <location>
        <begin position="1"/>
        <end position="11"/>
    </location>
</feature>
<dbReference type="SUPFAM" id="SSF103473">
    <property type="entry name" value="MFS general substrate transporter"/>
    <property type="match status" value="1"/>
</dbReference>
<comment type="similarity">
    <text evidence="2 7">Belongs to the major facilitator superfamily. Sugar transporter (TC 2.A.1.1) family.</text>
</comment>
<dbReference type="InterPro" id="IPR005828">
    <property type="entry name" value="MFS_sugar_transport-like"/>
</dbReference>
<dbReference type="NCBIfam" id="TIGR00879">
    <property type="entry name" value="SP"/>
    <property type="match status" value="1"/>
</dbReference>
<name>A0ABR3YPP8_9PEZI</name>
<dbReference type="EMBL" id="JAWCUI010000063">
    <property type="protein sequence ID" value="KAL1890290.1"/>
    <property type="molecule type" value="Genomic_DNA"/>
</dbReference>
<organism evidence="11 12">
    <name type="scientific">Sporothrix stenoceras</name>
    <dbReference type="NCBI Taxonomy" id="5173"/>
    <lineage>
        <taxon>Eukaryota</taxon>
        <taxon>Fungi</taxon>
        <taxon>Dikarya</taxon>
        <taxon>Ascomycota</taxon>
        <taxon>Pezizomycotina</taxon>
        <taxon>Sordariomycetes</taxon>
        <taxon>Sordariomycetidae</taxon>
        <taxon>Ophiostomatales</taxon>
        <taxon>Ophiostomataceae</taxon>
        <taxon>Sporothrix</taxon>
    </lineage>
</organism>
<dbReference type="Proteomes" id="UP001583186">
    <property type="component" value="Unassembled WGS sequence"/>
</dbReference>